<comment type="caution">
    <text evidence="2">The sequence shown here is derived from an EMBL/GenBank/DDBJ whole genome shotgun (WGS) entry which is preliminary data.</text>
</comment>
<accession>A0AAD8B9Q9</accession>
<protein>
    <submittedName>
        <fullName evidence="2">Uncharacterized protein</fullName>
    </submittedName>
</protein>
<dbReference type="AlphaFoldDB" id="A0AAD8B9Q9"/>
<dbReference type="EMBL" id="JASAOG010000113">
    <property type="protein sequence ID" value="KAK0050531.1"/>
    <property type="molecule type" value="Genomic_DNA"/>
</dbReference>
<evidence type="ECO:0000313" key="3">
    <source>
        <dbReference type="Proteomes" id="UP001233172"/>
    </source>
</evidence>
<gene>
    <name evidence="2" type="ORF">Bpfe_020059</name>
</gene>
<organism evidence="2 3">
    <name type="scientific">Biomphalaria pfeifferi</name>
    <name type="common">Bloodfluke planorb</name>
    <name type="synonym">Freshwater snail</name>
    <dbReference type="NCBI Taxonomy" id="112525"/>
    <lineage>
        <taxon>Eukaryota</taxon>
        <taxon>Metazoa</taxon>
        <taxon>Spiralia</taxon>
        <taxon>Lophotrochozoa</taxon>
        <taxon>Mollusca</taxon>
        <taxon>Gastropoda</taxon>
        <taxon>Heterobranchia</taxon>
        <taxon>Euthyneura</taxon>
        <taxon>Panpulmonata</taxon>
        <taxon>Hygrophila</taxon>
        <taxon>Lymnaeoidea</taxon>
        <taxon>Planorbidae</taxon>
        <taxon>Biomphalaria</taxon>
    </lineage>
</organism>
<feature type="compositionally biased region" description="Basic residues" evidence="1">
    <location>
        <begin position="37"/>
        <end position="52"/>
    </location>
</feature>
<evidence type="ECO:0000256" key="1">
    <source>
        <dbReference type="SAM" id="MobiDB-lite"/>
    </source>
</evidence>
<evidence type="ECO:0000313" key="2">
    <source>
        <dbReference type="EMBL" id="KAK0050531.1"/>
    </source>
</evidence>
<feature type="region of interest" description="Disordered" evidence="1">
    <location>
        <begin position="36"/>
        <end position="132"/>
    </location>
</feature>
<keyword evidence="3" id="KW-1185">Reference proteome</keyword>
<name>A0AAD8B9Q9_BIOPF</name>
<sequence length="173" mass="20092">MGINSLCCHVEVGMKQRSKVHFQGLVISKSCRTEYHTKKKGGHTRGRLHQRKSTPEEGYTRGRLHQRKATLEEATPEEGYTRGRLHQRKATPEEGYTRGRLHQRKATPEEGHTRGKLHQRKATPEESYTRGKLHQRMSLKDYIYELEHTAGHESCNLFLGTSVSRKFESFLFF</sequence>
<reference evidence="2" key="1">
    <citation type="journal article" date="2023" name="PLoS Negl. Trop. Dis.">
        <title>A genome sequence for Biomphalaria pfeifferi, the major vector snail for the human-infecting parasite Schistosoma mansoni.</title>
        <authorList>
            <person name="Bu L."/>
            <person name="Lu L."/>
            <person name="Laidemitt M.R."/>
            <person name="Zhang S.M."/>
            <person name="Mutuku M."/>
            <person name="Mkoji G."/>
            <person name="Steinauer M."/>
            <person name="Loker E.S."/>
        </authorList>
    </citation>
    <scope>NUCLEOTIDE SEQUENCE</scope>
    <source>
        <strain evidence="2">KasaAsao</strain>
    </source>
</reference>
<dbReference type="Proteomes" id="UP001233172">
    <property type="component" value="Unassembled WGS sequence"/>
</dbReference>
<proteinExistence type="predicted"/>
<reference evidence="2" key="2">
    <citation type="submission" date="2023-04" db="EMBL/GenBank/DDBJ databases">
        <authorList>
            <person name="Bu L."/>
            <person name="Lu L."/>
            <person name="Laidemitt M.R."/>
            <person name="Zhang S.M."/>
            <person name="Mutuku M."/>
            <person name="Mkoji G."/>
            <person name="Steinauer M."/>
            <person name="Loker E.S."/>
        </authorList>
    </citation>
    <scope>NUCLEOTIDE SEQUENCE</scope>
    <source>
        <strain evidence="2">KasaAsao</strain>
        <tissue evidence="2">Whole Snail</tissue>
    </source>
</reference>